<dbReference type="SUPFAM" id="SSF75011">
    <property type="entry name" value="3-carboxy-cis,cis-mucoante lactonizing enzyme"/>
    <property type="match status" value="1"/>
</dbReference>
<evidence type="ECO:0000313" key="6">
    <source>
        <dbReference type="Proteomes" id="UP000646211"/>
    </source>
</evidence>
<dbReference type="RefSeq" id="WP_194312685.1">
    <property type="nucleotide sequence ID" value="NZ_JADHEC010000031.1"/>
</dbReference>
<evidence type="ECO:0000256" key="1">
    <source>
        <dbReference type="ARBA" id="ARBA00004236"/>
    </source>
</evidence>
<dbReference type="GO" id="GO:0005886">
    <property type="term" value="C:plasma membrane"/>
    <property type="evidence" value="ECO:0007669"/>
    <property type="project" value="UniProtKB-SubCell"/>
</dbReference>
<comment type="subcellular location">
    <subcellularLocation>
        <location evidence="1">Cell membrane</location>
    </subcellularLocation>
</comment>
<dbReference type="InterPro" id="IPR009722">
    <property type="entry name" value="YjiK/CarP"/>
</dbReference>
<reference evidence="5" key="1">
    <citation type="submission" date="2020-11" db="EMBL/GenBank/DDBJ databases">
        <title>Genome of Flavobacterium soyangense.</title>
        <authorList>
            <person name="Liu Q."/>
            <person name="Xin Y.-H."/>
        </authorList>
    </citation>
    <scope>NUCLEOTIDE SEQUENCE</scope>
    <source>
        <strain evidence="5">CGMCC 1.13493</strain>
    </source>
</reference>
<gene>
    <name evidence="5" type="ORF">IR213_12710</name>
</gene>
<comment type="similarity">
    <text evidence="2">Belongs to the YjiK family.</text>
</comment>
<accession>A0A930UCB3</accession>
<dbReference type="Proteomes" id="UP000646211">
    <property type="component" value="Unassembled WGS sequence"/>
</dbReference>
<name>A0A930UCB3_9FLAO</name>
<keyword evidence="4" id="KW-0472">Membrane</keyword>
<evidence type="ECO:0000256" key="3">
    <source>
        <dbReference type="ARBA" id="ARBA00022475"/>
    </source>
</evidence>
<dbReference type="InterPro" id="IPR011042">
    <property type="entry name" value="6-blade_b-propeller_TolB-like"/>
</dbReference>
<proteinExistence type="inferred from homology"/>
<dbReference type="AlphaFoldDB" id="A0A930UCB3"/>
<evidence type="ECO:0000313" key="5">
    <source>
        <dbReference type="EMBL" id="MBF2709445.1"/>
    </source>
</evidence>
<keyword evidence="3" id="KW-1003">Cell membrane</keyword>
<protein>
    <submittedName>
        <fullName evidence="5">SdiA-regulated domain-containing protein</fullName>
    </submittedName>
</protein>
<dbReference type="PROSITE" id="PS51257">
    <property type="entry name" value="PROKAR_LIPOPROTEIN"/>
    <property type="match status" value="1"/>
</dbReference>
<dbReference type="EMBL" id="JADHEC010000031">
    <property type="protein sequence ID" value="MBF2709445.1"/>
    <property type="molecule type" value="Genomic_DNA"/>
</dbReference>
<evidence type="ECO:0000256" key="4">
    <source>
        <dbReference type="ARBA" id="ARBA00023136"/>
    </source>
</evidence>
<organism evidence="5 6">
    <name type="scientific">Flavobacterium soyangense</name>
    <dbReference type="NCBI Taxonomy" id="2023265"/>
    <lineage>
        <taxon>Bacteria</taxon>
        <taxon>Pseudomonadati</taxon>
        <taxon>Bacteroidota</taxon>
        <taxon>Flavobacteriia</taxon>
        <taxon>Flavobacteriales</taxon>
        <taxon>Flavobacteriaceae</taxon>
        <taxon>Flavobacterium</taxon>
    </lineage>
</organism>
<keyword evidence="6" id="KW-1185">Reference proteome</keyword>
<dbReference type="Pfam" id="PF06977">
    <property type="entry name" value="SdiA-regulated"/>
    <property type="match status" value="1"/>
</dbReference>
<comment type="caution">
    <text evidence="5">The sequence shown here is derived from an EMBL/GenBank/DDBJ whole genome shotgun (WGS) entry which is preliminary data.</text>
</comment>
<sequence>MNKLLSVFLVIFLLISCNKKQKSNFNVCSYYQLQKPDEIWEMPIELKEISGIVKLDNQKIIGENDEEGKLFIYDLKNKLIEKTILFAKKGDYEDIAINEETAYILRSDGIIFEIKDYKTEPKTTKHHTFLSKDDDTEGMFFDEENNRLLIACKGNSGVVNEKKVVLVYEFVLDNNSLNPKPIISISQKDIRTKYKNTNNFAPSGIAIHPITKNIFVITSVGKMMAEYSPQGKLLHVFDLDYPYFQQPEGISFSQNGDLYISNEAKGSKANILRFKYLL</sequence>
<dbReference type="Gene3D" id="2.120.10.30">
    <property type="entry name" value="TolB, C-terminal domain"/>
    <property type="match status" value="1"/>
</dbReference>
<evidence type="ECO:0000256" key="2">
    <source>
        <dbReference type="ARBA" id="ARBA00009852"/>
    </source>
</evidence>